<keyword evidence="2" id="KW-1133">Transmembrane helix</keyword>
<comment type="caution">
    <text evidence="3">The sequence shown here is derived from an EMBL/GenBank/DDBJ whole genome shotgun (WGS) entry which is preliminary data.</text>
</comment>
<accession>A0AAE0KI64</accession>
<gene>
    <name evidence="3" type="ORF">B0T24DRAFT_620651</name>
</gene>
<evidence type="ECO:0000256" key="2">
    <source>
        <dbReference type="SAM" id="Phobius"/>
    </source>
</evidence>
<organism evidence="3 4">
    <name type="scientific">Lasiosphaeria ovina</name>
    <dbReference type="NCBI Taxonomy" id="92902"/>
    <lineage>
        <taxon>Eukaryota</taxon>
        <taxon>Fungi</taxon>
        <taxon>Dikarya</taxon>
        <taxon>Ascomycota</taxon>
        <taxon>Pezizomycotina</taxon>
        <taxon>Sordariomycetes</taxon>
        <taxon>Sordariomycetidae</taxon>
        <taxon>Sordariales</taxon>
        <taxon>Lasiosphaeriaceae</taxon>
        <taxon>Lasiosphaeria</taxon>
    </lineage>
</organism>
<evidence type="ECO:0000313" key="4">
    <source>
        <dbReference type="Proteomes" id="UP001287356"/>
    </source>
</evidence>
<protein>
    <submittedName>
        <fullName evidence="3">Uncharacterized protein</fullName>
    </submittedName>
</protein>
<reference evidence="3" key="1">
    <citation type="journal article" date="2023" name="Mol. Phylogenet. Evol.">
        <title>Genome-scale phylogeny and comparative genomics of the fungal order Sordariales.</title>
        <authorList>
            <person name="Hensen N."/>
            <person name="Bonometti L."/>
            <person name="Westerberg I."/>
            <person name="Brannstrom I.O."/>
            <person name="Guillou S."/>
            <person name="Cros-Aarteil S."/>
            <person name="Calhoun S."/>
            <person name="Haridas S."/>
            <person name="Kuo A."/>
            <person name="Mondo S."/>
            <person name="Pangilinan J."/>
            <person name="Riley R."/>
            <person name="LaButti K."/>
            <person name="Andreopoulos B."/>
            <person name="Lipzen A."/>
            <person name="Chen C."/>
            <person name="Yan M."/>
            <person name="Daum C."/>
            <person name="Ng V."/>
            <person name="Clum A."/>
            <person name="Steindorff A."/>
            <person name="Ohm R.A."/>
            <person name="Martin F."/>
            <person name="Silar P."/>
            <person name="Natvig D.O."/>
            <person name="Lalanne C."/>
            <person name="Gautier V."/>
            <person name="Ament-Velasquez S.L."/>
            <person name="Kruys A."/>
            <person name="Hutchinson M.I."/>
            <person name="Powell A.J."/>
            <person name="Barry K."/>
            <person name="Miller A.N."/>
            <person name="Grigoriev I.V."/>
            <person name="Debuchy R."/>
            <person name="Gladieux P."/>
            <person name="Hiltunen Thoren M."/>
            <person name="Johannesson H."/>
        </authorList>
    </citation>
    <scope>NUCLEOTIDE SEQUENCE</scope>
    <source>
        <strain evidence="3">CBS 958.72</strain>
    </source>
</reference>
<evidence type="ECO:0000256" key="1">
    <source>
        <dbReference type="SAM" id="MobiDB-lite"/>
    </source>
</evidence>
<dbReference type="AlphaFoldDB" id="A0AAE0KI64"/>
<feature type="region of interest" description="Disordered" evidence="1">
    <location>
        <begin position="1"/>
        <end position="27"/>
    </location>
</feature>
<dbReference type="Proteomes" id="UP001287356">
    <property type="component" value="Unassembled WGS sequence"/>
</dbReference>
<feature type="region of interest" description="Disordered" evidence="1">
    <location>
        <begin position="42"/>
        <end position="91"/>
    </location>
</feature>
<keyword evidence="2" id="KW-0472">Membrane</keyword>
<dbReference type="EMBL" id="JAULSN010000003">
    <property type="protein sequence ID" value="KAK3377193.1"/>
    <property type="molecule type" value="Genomic_DNA"/>
</dbReference>
<feature type="transmembrane region" description="Helical" evidence="2">
    <location>
        <begin position="149"/>
        <end position="170"/>
    </location>
</feature>
<name>A0AAE0KI64_9PEZI</name>
<feature type="compositionally biased region" description="Polar residues" evidence="1">
    <location>
        <begin position="78"/>
        <end position="87"/>
    </location>
</feature>
<reference evidence="3" key="2">
    <citation type="submission" date="2023-06" db="EMBL/GenBank/DDBJ databases">
        <authorList>
            <consortium name="Lawrence Berkeley National Laboratory"/>
            <person name="Haridas S."/>
            <person name="Hensen N."/>
            <person name="Bonometti L."/>
            <person name="Westerberg I."/>
            <person name="Brannstrom I.O."/>
            <person name="Guillou S."/>
            <person name="Cros-Aarteil S."/>
            <person name="Calhoun S."/>
            <person name="Kuo A."/>
            <person name="Mondo S."/>
            <person name="Pangilinan J."/>
            <person name="Riley R."/>
            <person name="Labutti K."/>
            <person name="Andreopoulos B."/>
            <person name="Lipzen A."/>
            <person name="Chen C."/>
            <person name="Yanf M."/>
            <person name="Daum C."/>
            <person name="Ng V."/>
            <person name="Clum A."/>
            <person name="Steindorff A."/>
            <person name="Ohm R."/>
            <person name="Martin F."/>
            <person name="Silar P."/>
            <person name="Natvig D."/>
            <person name="Lalanne C."/>
            <person name="Gautier V."/>
            <person name="Ament-Velasquez S.L."/>
            <person name="Kruys A."/>
            <person name="Hutchinson M.I."/>
            <person name="Powell A.J."/>
            <person name="Barry K."/>
            <person name="Miller A.N."/>
            <person name="Grigoriev I.V."/>
            <person name="Debuchy R."/>
            <person name="Gladieux P."/>
            <person name="Thoren M.H."/>
            <person name="Johannesson H."/>
        </authorList>
    </citation>
    <scope>NUCLEOTIDE SEQUENCE</scope>
    <source>
        <strain evidence="3">CBS 958.72</strain>
    </source>
</reference>
<proteinExistence type="predicted"/>
<feature type="compositionally biased region" description="Basic and acidic residues" evidence="1">
    <location>
        <begin position="43"/>
        <end position="57"/>
    </location>
</feature>
<keyword evidence="2" id="KW-0812">Transmembrane</keyword>
<keyword evidence="4" id="KW-1185">Reference proteome</keyword>
<evidence type="ECO:0000313" key="3">
    <source>
        <dbReference type="EMBL" id="KAK3377193.1"/>
    </source>
</evidence>
<sequence>MRRFGQPDDAEDGILSLASENGYGGTGSEIATIAFATQGQDDFSAHDLDDSSAHDLDNSSAHNQEHNSSAHGEDNFPAESQDNSSDLFGSGYINRHGGRRCPVRALTVHRRDPNTGRTTARPSRVSLACGTCEEPNAPPPEPPRSAFTVSLPAVVALNTVAVAGFLYFLCRPRS</sequence>